<keyword evidence="5" id="KW-0479">Metal-binding</keyword>
<dbReference type="GO" id="GO:0046872">
    <property type="term" value="F:metal ion binding"/>
    <property type="evidence" value="ECO:0007669"/>
    <property type="project" value="UniProtKB-KW"/>
</dbReference>
<evidence type="ECO:0000256" key="8">
    <source>
        <dbReference type="ARBA" id="ARBA00022801"/>
    </source>
</evidence>
<evidence type="ECO:0000256" key="10">
    <source>
        <dbReference type="ARBA" id="ARBA00023172"/>
    </source>
</evidence>
<evidence type="ECO:0000256" key="1">
    <source>
        <dbReference type="ARBA" id="ARBA00001946"/>
    </source>
</evidence>
<dbReference type="GO" id="GO:0006310">
    <property type="term" value="P:DNA recombination"/>
    <property type="evidence" value="ECO:0007669"/>
    <property type="project" value="UniProtKB-KW"/>
</dbReference>
<dbReference type="STRING" id="160454.RV10_GL004083"/>
<dbReference type="HOGENOM" id="CLU_096340_1_0_9"/>
<comment type="cofactor">
    <cofactor evidence="1">
        <name>Mg(2+)</name>
        <dbReference type="ChEBI" id="CHEBI:18420"/>
    </cofactor>
</comment>
<proteinExistence type="inferred from homology"/>
<evidence type="ECO:0000256" key="12">
    <source>
        <dbReference type="ARBA" id="ARBA00023447"/>
    </source>
</evidence>
<gene>
    <name evidence="14" type="ORF">UAU_01009</name>
</gene>
<keyword evidence="9" id="KW-0460">Magnesium</keyword>
<keyword evidence="8" id="KW-0378">Hydrolase</keyword>
<dbReference type="Gene3D" id="3.40.1350.10">
    <property type="match status" value="1"/>
</dbReference>
<dbReference type="GO" id="GO:0004519">
    <property type="term" value="F:endonuclease activity"/>
    <property type="evidence" value="ECO:0007669"/>
    <property type="project" value="UniProtKB-KW"/>
</dbReference>
<evidence type="ECO:0000313" key="15">
    <source>
        <dbReference type="Proteomes" id="UP000013782"/>
    </source>
</evidence>
<evidence type="ECO:0000256" key="13">
    <source>
        <dbReference type="ARBA" id="ARBA00029523"/>
    </source>
</evidence>
<dbReference type="RefSeq" id="WP_010756064.1">
    <property type="nucleotide sequence ID" value="NZ_ASWD01000007.1"/>
</dbReference>
<dbReference type="SUPFAM" id="SSF52980">
    <property type="entry name" value="Restriction endonuclease-like"/>
    <property type="match status" value="1"/>
</dbReference>
<comment type="similarity">
    <text evidence="12">Belongs to the RecU family.</text>
</comment>
<accession>R2T7Z0</accession>
<protein>
    <recommendedName>
        <fullName evidence="13">Holliday junction resolvase RecU</fullName>
    </recommendedName>
</protein>
<keyword evidence="3" id="KW-0963">Cytoplasm</keyword>
<dbReference type="GO" id="GO:0016787">
    <property type="term" value="F:hydrolase activity"/>
    <property type="evidence" value="ECO:0007669"/>
    <property type="project" value="UniProtKB-KW"/>
</dbReference>
<dbReference type="OrthoDB" id="9798755at2"/>
<sequence>MAYSRNFRNRMSNDQGQLFERLIDQACWYYRNKGLAMIEKTPEPFRVKRINKDNTFTGWFTGNAQPDYKGTVHGGRALVFEAKFTSKDRIKKSVVTGNQAACLDIYEEMGALVGVCCMIGKTAAFIPWGDWKQMKELFGRQYLLESELVEEYQVPTPGYIDFLHFIKQEERNV</sequence>
<evidence type="ECO:0000256" key="7">
    <source>
        <dbReference type="ARBA" id="ARBA00022763"/>
    </source>
</evidence>
<comment type="caution">
    <text evidence="14">The sequence shown here is derived from an EMBL/GenBank/DDBJ whole genome shotgun (WGS) entry which is preliminary data.</text>
</comment>
<dbReference type="InterPro" id="IPR011856">
    <property type="entry name" value="tRNA_endonuc-like_dom_sf"/>
</dbReference>
<keyword evidence="7" id="KW-0227">DNA damage</keyword>
<dbReference type="AlphaFoldDB" id="R2T7Z0"/>
<keyword evidence="4" id="KW-0540">Nuclease</keyword>
<evidence type="ECO:0000256" key="6">
    <source>
        <dbReference type="ARBA" id="ARBA00022759"/>
    </source>
</evidence>
<dbReference type="GO" id="GO:0006281">
    <property type="term" value="P:DNA repair"/>
    <property type="evidence" value="ECO:0007669"/>
    <property type="project" value="UniProtKB-KW"/>
</dbReference>
<keyword evidence="6" id="KW-0255">Endonuclease</keyword>
<evidence type="ECO:0000256" key="4">
    <source>
        <dbReference type="ARBA" id="ARBA00022722"/>
    </source>
</evidence>
<dbReference type="EMBL" id="AJAQ01000008">
    <property type="protein sequence ID" value="EOH96359.1"/>
    <property type="molecule type" value="Genomic_DNA"/>
</dbReference>
<evidence type="ECO:0000256" key="2">
    <source>
        <dbReference type="ARBA" id="ARBA00004496"/>
    </source>
</evidence>
<keyword evidence="15" id="KW-1185">Reference proteome</keyword>
<dbReference type="GO" id="GO:0005737">
    <property type="term" value="C:cytoplasm"/>
    <property type="evidence" value="ECO:0007669"/>
    <property type="project" value="UniProtKB-SubCell"/>
</dbReference>
<dbReference type="GO" id="GO:0003676">
    <property type="term" value="F:nucleic acid binding"/>
    <property type="evidence" value="ECO:0007669"/>
    <property type="project" value="InterPro"/>
</dbReference>
<comment type="subcellular location">
    <subcellularLocation>
        <location evidence="2">Cytoplasm</location>
    </subcellularLocation>
</comment>
<evidence type="ECO:0000256" key="3">
    <source>
        <dbReference type="ARBA" id="ARBA00022490"/>
    </source>
</evidence>
<dbReference type="Proteomes" id="UP000013782">
    <property type="component" value="Unassembled WGS sequence"/>
</dbReference>
<evidence type="ECO:0000256" key="9">
    <source>
        <dbReference type="ARBA" id="ARBA00022842"/>
    </source>
</evidence>
<dbReference type="InterPro" id="IPR011335">
    <property type="entry name" value="Restrct_endonuc-II-like"/>
</dbReference>
<keyword evidence="11" id="KW-0234">DNA repair</keyword>
<reference evidence="14 15" key="1">
    <citation type="submission" date="2013-02" db="EMBL/GenBank/DDBJ databases">
        <title>The Genome Sequence of Enterococcus pallens BAA-351.</title>
        <authorList>
            <consortium name="The Broad Institute Genome Sequencing Platform"/>
            <consortium name="The Broad Institute Genome Sequencing Center for Infectious Disease"/>
            <person name="Earl A.M."/>
            <person name="Gilmore M.S."/>
            <person name="Lebreton F."/>
            <person name="Walker B."/>
            <person name="Young S.K."/>
            <person name="Zeng Q."/>
            <person name="Gargeya S."/>
            <person name="Fitzgerald M."/>
            <person name="Haas B."/>
            <person name="Abouelleil A."/>
            <person name="Alvarado L."/>
            <person name="Arachchi H.M."/>
            <person name="Berlin A.M."/>
            <person name="Chapman S.B."/>
            <person name="Dewar J."/>
            <person name="Goldberg J."/>
            <person name="Griggs A."/>
            <person name="Gujja S."/>
            <person name="Hansen M."/>
            <person name="Howarth C."/>
            <person name="Imamovic A."/>
            <person name="Larimer J."/>
            <person name="McCowan C."/>
            <person name="Murphy C."/>
            <person name="Neiman D."/>
            <person name="Pearson M."/>
            <person name="Priest M."/>
            <person name="Roberts A."/>
            <person name="Saif S."/>
            <person name="Shea T."/>
            <person name="Sisk P."/>
            <person name="Sykes S."/>
            <person name="Wortman J."/>
            <person name="Nusbaum C."/>
            <person name="Birren B."/>
        </authorList>
    </citation>
    <scope>NUCLEOTIDE SEQUENCE [LARGE SCALE GENOMIC DNA]</scope>
    <source>
        <strain evidence="14 15">ATCC BAA-351</strain>
    </source>
</reference>
<dbReference type="InterPro" id="IPR004612">
    <property type="entry name" value="Resolv_RecU"/>
</dbReference>
<keyword evidence="10" id="KW-0233">DNA recombination</keyword>
<organism evidence="14 15">
    <name type="scientific">Enterococcus pallens ATCC BAA-351</name>
    <dbReference type="NCBI Taxonomy" id="1158607"/>
    <lineage>
        <taxon>Bacteria</taxon>
        <taxon>Bacillati</taxon>
        <taxon>Bacillota</taxon>
        <taxon>Bacilli</taxon>
        <taxon>Lactobacillales</taxon>
        <taxon>Enterococcaceae</taxon>
        <taxon>Enterococcus</taxon>
    </lineage>
</organism>
<dbReference type="Pfam" id="PF03838">
    <property type="entry name" value="RecU"/>
    <property type="match status" value="1"/>
</dbReference>
<evidence type="ECO:0000313" key="14">
    <source>
        <dbReference type="EMBL" id="EOH96359.1"/>
    </source>
</evidence>
<name>R2T7Z0_9ENTE</name>
<dbReference type="PATRIC" id="fig|1158607.3.peg.1016"/>
<dbReference type="eggNOG" id="COG3331">
    <property type="taxonomic scope" value="Bacteria"/>
</dbReference>
<evidence type="ECO:0000256" key="5">
    <source>
        <dbReference type="ARBA" id="ARBA00022723"/>
    </source>
</evidence>
<evidence type="ECO:0000256" key="11">
    <source>
        <dbReference type="ARBA" id="ARBA00023204"/>
    </source>
</evidence>